<dbReference type="PANTHER" id="PTHR10000">
    <property type="entry name" value="PHOSPHOSERINE PHOSPHATASE"/>
    <property type="match status" value="1"/>
</dbReference>
<proteinExistence type="predicted"/>
<dbReference type="PANTHER" id="PTHR10000:SF8">
    <property type="entry name" value="HAD SUPERFAMILY HYDROLASE-LIKE, TYPE 3"/>
    <property type="match status" value="1"/>
</dbReference>
<dbReference type="InterPro" id="IPR036412">
    <property type="entry name" value="HAD-like_sf"/>
</dbReference>
<reference evidence="1 2" key="1">
    <citation type="journal article" date="2015" name="Genome Biol. Evol.">
        <title>Comparative Genomics of a Bacterivorous Green Alga Reveals Evolutionary Causalities and Consequences of Phago-Mixotrophic Mode of Nutrition.</title>
        <authorList>
            <person name="Burns J.A."/>
            <person name="Paasch A."/>
            <person name="Narechania A."/>
            <person name="Kim E."/>
        </authorList>
    </citation>
    <scope>NUCLEOTIDE SEQUENCE [LARGE SCALE GENOMIC DNA]</scope>
    <source>
        <strain evidence="1 2">PLY_AMNH</strain>
    </source>
</reference>
<dbReference type="EMBL" id="LGRX02009111">
    <property type="protein sequence ID" value="KAK3272176.1"/>
    <property type="molecule type" value="Genomic_DNA"/>
</dbReference>
<dbReference type="PROSITE" id="PS01228">
    <property type="entry name" value="COF_1"/>
    <property type="match status" value="1"/>
</dbReference>
<keyword evidence="2" id="KW-1185">Reference proteome</keyword>
<evidence type="ECO:0000313" key="2">
    <source>
        <dbReference type="Proteomes" id="UP001190700"/>
    </source>
</evidence>
<dbReference type="Gene3D" id="3.40.50.1000">
    <property type="entry name" value="HAD superfamily/HAD-like"/>
    <property type="match status" value="1"/>
</dbReference>
<protein>
    <recommendedName>
        <fullName evidence="3">HAD family phosphatase</fullName>
    </recommendedName>
</protein>
<dbReference type="GO" id="GO:0016791">
    <property type="term" value="F:phosphatase activity"/>
    <property type="evidence" value="ECO:0007669"/>
    <property type="project" value="TreeGrafter"/>
</dbReference>
<dbReference type="Proteomes" id="UP001190700">
    <property type="component" value="Unassembled WGS sequence"/>
</dbReference>
<dbReference type="Pfam" id="PF08282">
    <property type="entry name" value="Hydrolase_3"/>
    <property type="match status" value="1"/>
</dbReference>
<sequence length="174" mass="18706">MFVERERPLARPANRTCVSTTHGVTPNTVKPQIDLIVTDVDGTLLNSKQELMPSTECAVLEAAARGTPVVVATGKTRGPWAADILPRLGDPMPGLFLQGLVIYDAKGDVWQSKSLEEDVALEAMSFADRHAVSLVAYCGERILCATNDKYTDHLADFGEPLPEPVGHLPSILGA</sequence>
<dbReference type="AlphaFoldDB" id="A0AAE0L4T3"/>
<dbReference type="GO" id="GO:0000287">
    <property type="term" value="F:magnesium ion binding"/>
    <property type="evidence" value="ECO:0007669"/>
    <property type="project" value="TreeGrafter"/>
</dbReference>
<dbReference type="Gene3D" id="3.30.1240.10">
    <property type="match status" value="1"/>
</dbReference>
<evidence type="ECO:0008006" key="3">
    <source>
        <dbReference type="Google" id="ProtNLM"/>
    </source>
</evidence>
<dbReference type="GO" id="GO:0005829">
    <property type="term" value="C:cytosol"/>
    <property type="evidence" value="ECO:0007669"/>
    <property type="project" value="TreeGrafter"/>
</dbReference>
<evidence type="ECO:0000313" key="1">
    <source>
        <dbReference type="EMBL" id="KAK3272176.1"/>
    </source>
</evidence>
<organism evidence="1 2">
    <name type="scientific">Cymbomonas tetramitiformis</name>
    <dbReference type="NCBI Taxonomy" id="36881"/>
    <lineage>
        <taxon>Eukaryota</taxon>
        <taxon>Viridiplantae</taxon>
        <taxon>Chlorophyta</taxon>
        <taxon>Pyramimonadophyceae</taxon>
        <taxon>Pyramimonadales</taxon>
        <taxon>Pyramimonadaceae</taxon>
        <taxon>Cymbomonas</taxon>
    </lineage>
</organism>
<gene>
    <name evidence="1" type="ORF">CYMTET_19512</name>
</gene>
<accession>A0AAE0L4T3</accession>
<dbReference type="SUPFAM" id="SSF56784">
    <property type="entry name" value="HAD-like"/>
    <property type="match status" value="1"/>
</dbReference>
<name>A0AAE0L4T3_9CHLO</name>
<dbReference type="InterPro" id="IPR023214">
    <property type="entry name" value="HAD_sf"/>
</dbReference>
<comment type="caution">
    <text evidence="1">The sequence shown here is derived from an EMBL/GenBank/DDBJ whole genome shotgun (WGS) entry which is preliminary data.</text>
</comment>